<feature type="compositionally biased region" description="Gly residues" evidence="1">
    <location>
        <begin position="320"/>
        <end position="331"/>
    </location>
</feature>
<feature type="region of interest" description="Disordered" evidence="1">
    <location>
        <begin position="510"/>
        <end position="561"/>
    </location>
</feature>
<dbReference type="RefSeq" id="WP_344022535.1">
    <property type="nucleotide sequence ID" value="NZ_BAAAJK010000010.1"/>
</dbReference>
<feature type="domain" description="DUF222" evidence="2">
    <location>
        <begin position="114"/>
        <end position="301"/>
    </location>
</feature>
<dbReference type="EMBL" id="BAAAJK010000010">
    <property type="protein sequence ID" value="GAA1389692.1"/>
    <property type="molecule type" value="Genomic_DNA"/>
</dbReference>
<dbReference type="CDD" id="cd00085">
    <property type="entry name" value="HNHc"/>
    <property type="match status" value="1"/>
</dbReference>
<dbReference type="InterPro" id="IPR003870">
    <property type="entry name" value="DUF222"/>
</dbReference>
<feature type="region of interest" description="Disordered" evidence="1">
    <location>
        <begin position="282"/>
        <end position="367"/>
    </location>
</feature>
<dbReference type="InterPro" id="IPR003615">
    <property type="entry name" value="HNH_nuc"/>
</dbReference>
<dbReference type="Gene3D" id="1.10.30.50">
    <property type="match status" value="1"/>
</dbReference>
<feature type="compositionally biased region" description="Low complexity" evidence="1">
    <location>
        <begin position="350"/>
        <end position="363"/>
    </location>
</feature>
<evidence type="ECO:0000256" key="1">
    <source>
        <dbReference type="SAM" id="MobiDB-lite"/>
    </source>
</evidence>
<keyword evidence="4" id="KW-1185">Reference proteome</keyword>
<name>A0ABN1XTQ9_9PSEU</name>
<proteinExistence type="predicted"/>
<dbReference type="Pfam" id="PF02720">
    <property type="entry name" value="DUF222"/>
    <property type="match status" value="1"/>
</dbReference>
<organism evidence="3 4">
    <name type="scientific">Pseudonocardia kongjuensis</name>
    <dbReference type="NCBI Taxonomy" id="102227"/>
    <lineage>
        <taxon>Bacteria</taxon>
        <taxon>Bacillati</taxon>
        <taxon>Actinomycetota</taxon>
        <taxon>Actinomycetes</taxon>
        <taxon>Pseudonocardiales</taxon>
        <taxon>Pseudonocardiaceae</taxon>
        <taxon>Pseudonocardia</taxon>
    </lineage>
</organism>
<sequence length="580" mass="60056">MFDDMATACGDADTGASPATLTTTVTGPVRLSERDPGPALVTVLARPPDRSASGAERLERIGALERVIGWLQTVQDAEMASFVTDAEAAMARLLTDRDPADGPPGPFDTVGHASRSATAEIQLMLHLTGAAMLRRLEHARRLHEPGHGPTTELARAGLLTPVKARKILDGTADLTDEQAARLQAAVLPAAPRQTVGQLRVAIDRFLTALADRELPARRRDRAIRSRSVELQAEPQGMATLRMFLPAAAAVGVYAVLDEHARRCGSSDPRTMDQRRTDVLTDLVLRETGWPGPRTGTAASRPGGAATTSGADPAGTEPGSTGPGSTGPGSTGPGSTVPSSAGPGSTGPGSTGPSSTGPAAAPSGRYDPVRNSVSVRINVTVPLEALLGRSEGPAELAGYGPLPVSDARALAFDPACVWYRLLTDPAGHVVHRDTTAYRPGAALAELVRARHGRCAHPGCRVPAHRCDLDHVVPHDPRTGAGPTSADNLHPLCRSHHVLKHLPGWRTVLMPDGTTEWTTPSGHVHRSEPEPAGSSARGPGGAGGPGPDGAGGRGRRGPGVLALLRDPGLAARLAQGTAEAPF</sequence>
<comment type="caution">
    <text evidence="3">The sequence shown here is derived from an EMBL/GenBank/DDBJ whole genome shotgun (WGS) entry which is preliminary data.</text>
</comment>
<gene>
    <name evidence="3" type="ORF">GCM10009613_29100</name>
</gene>
<dbReference type="Proteomes" id="UP001501414">
    <property type="component" value="Unassembled WGS sequence"/>
</dbReference>
<accession>A0ABN1XTQ9</accession>
<evidence type="ECO:0000259" key="2">
    <source>
        <dbReference type="Pfam" id="PF02720"/>
    </source>
</evidence>
<evidence type="ECO:0000313" key="4">
    <source>
        <dbReference type="Proteomes" id="UP001501414"/>
    </source>
</evidence>
<feature type="compositionally biased region" description="Low complexity" evidence="1">
    <location>
        <begin position="332"/>
        <end position="342"/>
    </location>
</feature>
<feature type="compositionally biased region" description="Gly residues" evidence="1">
    <location>
        <begin position="536"/>
        <end position="550"/>
    </location>
</feature>
<reference evidence="3 4" key="1">
    <citation type="journal article" date="2019" name="Int. J. Syst. Evol. Microbiol.">
        <title>The Global Catalogue of Microorganisms (GCM) 10K type strain sequencing project: providing services to taxonomists for standard genome sequencing and annotation.</title>
        <authorList>
            <consortium name="The Broad Institute Genomics Platform"/>
            <consortium name="The Broad Institute Genome Sequencing Center for Infectious Disease"/>
            <person name="Wu L."/>
            <person name="Ma J."/>
        </authorList>
    </citation>
    <scope>NUCLEOTIDE SEQUENCE [LARGE SCALE GENOMIC DNA]</scope>
    <source>
        <strain evidence="3 4">JCM 11896</strain>
    </source>
</reference>
<protein>
    <recommendedName>
        <fullName evidence="2">DUF222 domain-containing protein</fullName>
    </recommendedName>
</protein>
<evidence type="ECO:0000313" key="3">
    <source>
        <dbReference type="EMBL" id="GAA1389692.1"/>
    </source>
</evidence>